<dbReference type="InterPro" id="IPR043519">
    <property type="entry name" value="NT_sf"/>
</dbReference>
<dbReference type="EMBL" id="MEUG01000001">
    <property type="protein sequence ID" value="OGC28290.1"/>
    <property type="molecule type" value="Genomic_DNA"/>
</dbReference>
<evidence type="ECO:0000256" key="5">
    <source>
        <dbReference type="ARBA" id="ARBA00022723"/>
    </source>
</evidence>
<feature type="domain" description="CCA-adding enzyme C-terminal" evidence="13">
    <location>
        <begin position="374"/>
        <end position="435"/>
    </location>
</feature>
<sequence length="440" mass="48753">MIEIDSGAAEIVSTLRSAGFQAYLVGGSVRDLLLGLSPDEWDIATSAKPEEVIKLFAKVVPTGIDFGTVLIVLPDGQYEVTTFRSDSRYTDGRHPESVLFTVDLKTDLARRDFTINALALDPAENKIIDLFNGQADLKRRLIKTVGDPLERFLEDGLRPVRACRLAAKLDFSVDPATLAAIPPSLETVKKVAPERFHDELVKILKTKKPSVGFELMRQTGLLKLILPELDACFGVDQPAEFHTHDVYWHSLLACDAAPADELVVRLAALLHDIGKPACKEGMTFYNHDQVGAKLAVELLRRLRFGGSEIELTSLLIAGHMFDYRPEWSDSAVRRFIRRAGGIESIGLLFALRRADAQAMKETVGTDYLNELRRRIDKIIAEENALHLKDLKINGTDVMKALGIPPGPKVGLILEQLLEKVLDDPTLNQKETLLKLAKTYG</sequence>
<evidence type="ECO:0008006" key="16">
    <source>
        <dbReference type="Google" id="ProtNLM"/>
    </source>
</evidence>
<dbReference type="PANTHER" id="PTHR46173">
    <property type="entry name" value="CCA TRNA NUCLEOTIDYLTRANSFERASE 1, MITOCHONDRIAL"/>
    <property type="match status" value="1"/>
</dbReference>
<dbReference type="AlphaFoldDB" id="A0A1F4T6U2"/>
<dbReference type="InterPro" id="IPR032810">
    <property type="entry name" value="CCA-adding_enz_C"/>
</dbReference>
<dbReference type="GO" id="GO:0046872">
    <property type="term" value="F:metal ion binding"/>
    <property type="evidence" value="ECO:0007669"/>
    <property type="project" value="UniProtKB-KW"/>
</dbReference>
<dbReference type="Proteomes" id="UP000178602">
    <property type="component" value="Unassembled WGS sequence"/>
</dbReference>
<keyword evidence="4" id="KW-0548">Nucleotidyltransferase</keyword>
<proteinExistence type="inferred from homology"/>
<dbReference type="Gene3D" id="1.10.3090.10">
    <property type="entry name" value="cca-adding enzyme, domain 2"/>
    <property type="match status" value="1"/>
</dbReference>
<evidence type="ECO:0000256" key="6">
    <source>
        <dbReference type="ARBA" id="ARBA00022741"/>
    </source>
</evidence>
<dbReference type="CDD" id="cd05398">
    <property type="entry name" value="NT_ClassII-CCAase"/>
    <property type="match status" value="1"/>
</dbReference>
<dbReference type="Gene3D" id="3.30.460.10">
    <property type="entry name" value="Beta Polymerase, domain 2"/>
    <property type="match status" value="1"/>
</dbReference>
<dbReference type="SUPFAM" id="SSF81301">
    <property type="entry name" value="Nucleotidyltransferase"/>
    <property type="match status" value="1"/>
</dbReference>
<evidence type="ECO:0000259" key="11">
    <source>
        <dbReference type="Pfam" id="PF01966"/>
    </source>
</evidence>
<comment type="cofactor">
    <cofactor evidence="1">
        <name>Mg(2+)</name>
        <dbReference type="ChEBI" id="CHEBI:18420"/>
    </cofactor>
</comment>
<dbReference type="Pfam" id="PF01966">
    <property type="entry name" value="HD"/>
    <property type="match status" value="1"/>
</dbReference>
<comment type="similarity">
    <text evidence="9">Belongs to the tRNA nucleotidyltransferase/poly(A) polymerase family.</text>
</comment>
<keyword evidence="2 9" id="KW-0808">Transferase</keyword>
<name>A0A1F4T6U2_UNCSA</name>
<dbReference type="Gene3D" id="1.10.246.80">
    <property type="match status" value="1"/>
</dbReference>
<protein>
    <recommendedName>
        <fullName evidence="16">HD domain-containing protein</fullName>
    </recommendedName>
</protein>
<evidence type="ECO:0000259" key="12">
    <source>
        <dbReference type="Pfam" id="PF12627"/>
    </source>
</evidence>
<dbReference type="GO" id="GO:0016779">
    <property type="term" value="F:nucleotidyltransferase activity"/>
    <property type="evidence" value="ECO:0007669"/>
    <property type="project" value="UniProtKB-KW"/>
</dbReference>
<dbReference type="InterPro" id="IPR002646">
    <property type="entry name" value="PolA_pol_head_dom"/>
</dbReference>
<feature type="domain" description="HD" evidence="11">
    <location>
        <begin position="243"/>
        <end position="326"/>
    </location>
</feature>
<keyword evidence="3" id="KW-0819">tRNA processing</keyword>
<keyword evidence="8 9" id="KW-0694">RNA-binding</keyword>
<keyword evidence="5" id="KW-0479">Metal-binding</keyword>
<dbReference type="InterPro" id="IPR032828">
    <property type="entry name" value="PolyA_RNA-bd"/>
</dbReference>
<organism evidence="14 15">
    <name type="scientific">candidate division WOR-1 bacterium RIFOXYC12_FULL_54_18</name>
    <dbReference type="NCBI Taxonomy" id="1802584"/>
    <lineage>
        <taxon>Bacteria</taxon>
        <taxon>Bacillati</taxon>
        <taxon>Saganbacteria</taxon>
    </lineage>
</organism>
<evidence type="ECO:0000256" key="4">
    <source>
        <dbReference type="ARBA" id="ARBA00022695"/>
    </source>
</evidence>
<keyword evidence="7" id="KW-0460">Magnesium</keyword>
<dbReference type="Pfam" id="PF13735">
    <property type="entry name" value="tRNA_NucTran2_2"/>
    <property type="match status" value="1"/>
</dbReference>
<accession>A0A1F4T6U2</accession>
<reference evidence="14 15" key="1">
    <citation type="journal article" date="2016" name="Nat. Commun.">
        <title>Thousands of microbial genomes shed light on interconnected biogeochemical processes in an aquifer system.</title>
        <authorList>
            <person name="Anantharaman K."/>
            <person name="Brown C.T."/>
            <person name="Hug L.A."/>
            <person name="Sharon I."/>
            <person name="Castelle C.J."/>
            <person name="Probst A.J."/>
            <person name="Thomas B.C."/>
            <person name="Singh A."/>
            <person name="Wilkins M.J."/>
            <person name="Karaoz U."/>
            <person name="Brodie E.L."/>
            <person name="Williams K.H."/>
            <person name="Hubbard S.S."/>
            <person name="Banfield J.F."/>
        </authorList>
    </citation>
    <scope>NUCLEOTIDE SEQUENCE [LARGE SCALE GENOMIC DNA]</scope>
</reference>
<dbReference type="NCBIfam" id="TIGR00277">
    <property type="entry name" value="HDIG"/>
    <property type="match status" value="1"/>
</dbReference>
<gene>
    <name evidence="14" type="ORF">A3K49_04835</name>
</gene>
<evidence type="ECO:0000256" key="3">
    <source>
        <dbReference type="ARBA" id="ARBA00022694"/>
    </source>
</evidence>
<dbReference type="GO" id="GO:0008033">
    <property type="term" value="P:tRNA processing"/>
    <property type="evidence" value="ECO:0007669"/>
    <property type="project" value="UniProtKB-KW"/>
</dbReference>
<evidence type="ECO:0000313" key="15">
    <source>
        <dbReference type="Proteomes" id="UP000178602"/>
    </source>
</evidence>
<dbReference type="InterPro" id="IPR006675">
    <property type="entry name" value="HDIG_dom"/>
</dbReference>
<dbReference type="SUPFAM" id="SSF81891">
    <property type="entry name" value="Poly A polymerase C-terminal region-like"/>
    <property type="match status" value="1"/>
</dbReference>
<evidence type="ECO:0000256" key="8">
    <source>
        <dbReference type="ARBA" id="ARBA00022884"/>
    </source>
</evidence>
<dbReference type="PANTHER" id="PTHR46173:SF1">
    <property type="entry name" value="CCA TRNA NUCLEOTIDYLTRANSFERASE 1, MITOCHONDRIAL"/>
    <property type="match status" value="1"/>
</dbReference>
<dbReference type="Pfam" id="PF12627">
    <property type="entry name" value="PolyA_pol_RNAbd"/>
    <property type="match status" value="1"/>
</dbReference>
<evidence type="ECO:0000256" key="1">
    <source>
        <dbReference type="ARBA" id="ARBA00001946"/>
    </source>
</evidence>
<dbReference type="InterPro" id="IPR006674">
    <property type="entry name" value="HD_domain"/>
</dbReference>
<dbReference type="InterPro" id="IPR050264">
    <property type="entry name" value="Bact_CCA-adding_enz_type3_sf"/>
</dbReference>
<dbReference type="GO" id="GO:0000166">
    <property type="term" value="F:nucleotide binding"/>
    <property type="evidence" value="ECO:0007669"/>
    <property type="project" value="UniProtKB-KW"/>
</dbReference>
<evidence type="ECO:0000256" key="2">
    <source>
        <dbReference type="ARBA" id="ARBA00022679"/>
    </source>
</evidence>
<evidence type="ECO:0000256" key="9">
    <source>
        <dbReference type="RuleBase" id="RU003953"/>
    </source>
</evidence>
<keyword evidence="6" id="KW-0547">Nucleotide-binding</keyword>
<evidence type="ECO:0000313" key="14">
    <source>
        <dbReference type="EMBL" id="OGC28290.1"/>
    </source>
</evidence>
<dbReference type="Pfam" id="PF01743">
    <property type="entry name" value="PolyA_pol"/>
    <property type="match status" value="1"/>
</dbReference>
<comment type="caution">
    <text evidence="14">The sequence shown here is derived from an EMBL/GenBank/DDBJ whole genome shotgun (WGS) entry which is preliminary data.</text>
</comment>
<evidence type="ECO:0000259" key="13">
    <source>
        <dbReference type="Pfam" id="PF13735"/>
    </source>
</evidence>
<feature type="domain" description="Poly A polymerase head" evidence="10">
    <location>
        <begin position="22"/>
        <end position="142"/>
    </location>
</feature>
<evidence type="ECO:0000259" key="10">
    <source>
        <dbReference type="Pfam" id="PF01743"/>
    </source>
</evidence>
<feature type="domain" description="tRNA nucleotidyltransferase/poly(A) polymerase RNA and SrmB- binding" evidence="12">
    <location>
        <begin position="170"/>
        <end position="231"/>
    </location>
</feature>
<dbReference type="GO" id="GO:0000049">
    <property type="term" value="F:tRNA binding"/>
    <property type="evidence" value="ECO:0007669"/>
    <property type="project" value="TreeGrafter"/>
</dbReference>
<evidence type="ECO:0000256" key="7">
    <source>
        <dbReference type="ARBA" id="ARBA00022842"/>
    </source>
</evidence>